<keyword evidence="4" id="KW-0540">Nuclease</keyword>
<dbReference type="InterPro" id="IPR044929">
    <property type="entry name" value="DNA/RNA_non-sp_Endonuclease_sf"/>
</dbReference>
<sequence>MESSSTPDDFEIGDVARARAITRLGRLNEKHILHMPAPEQVDNAELAGLIAEARDCAATDDLATNRATANRIARFWTAEALRRKHADGEAGPGTQSSEMYSKIIEPARLDLRDDGSTVQPSPRGRDGLDRSASAQATALLGFRTRARQWRRANGQSAYLLEGTALSEARQFVADDRDVAALVQASDDHARSAKRKFSAIAAAISLCCLTIAALAIYQWRKADTQRARAEEQSERANYEVASSKADAREARDDLLRLGRRLSETTEKLEQAELDNAKLREQLAVQMITVRNGVTSQNMANATLPTGYRTDFLDVPSDCVTNAQKTSGGGLEMPAFRADFQAGLANGGRAIPFNNFSSLMSAVWRLPVLTASNICRSRLLGVAAANVPVATTRQVDLAEQRVQSWYDQTGFQPLRLVSPQEIAWGGAAERTSANGLAFDASAETSYSANVVPATPDAIRNWEALRLYAMAGFSPESRNVTVFSGPVIRKVSPSGVAPIYPPQAYWIVMVGVGANARPVVEAYVLPAGLASPTGLDKREASALRLLLQATTSSVAAIEQLTTLSFPSGLRTGDGERTLASTPDAPSNTAAQIVARVVDLDHPDLNTRRSATQALITALRDGGLTPPEDQGRVIDALLGLFDLPSFRQLSANARVNLALVLAAVPEATWDRDDIRRPRARARRAIVDIENAVARNDLPAMPMAMGHLANAKAKLGFELGLNRTVFIQFAGMSRVDAELMRSRLQTLGWYLPEAERTSNAAGLNEVRFAPADDQAGRQLADDIEALSPPLRREMARRPTSRVNAARPEIWISAPSTPRER</sequence>
<dbReference type="EMBL" id="PZZL01000010">
    <property type="protein sequence ID" value="PTM51500.1"/>
    <property type="molecule type" value="Genomic_DNA"/>
</dbReference>
<name>A0A2T4YY70_9HYPH</name>
<comment type="caution">
    <text evidence="4">The sequence shown here is derived from an EMBL/GenBank/DDBJ whole genome shotgun (WGS) entry which is preliminary data.</text>
</comment>
<dbReference type="GO" id="GO:0004519">
    <property type="term" value="F:endonuclease activity"/>
    <property type="evidence" value="ECO:0007669"/>
    <property type="project" value="UniProtKB-KW"/>
</dbReference>
<keyword evidence="1" id="KW-0175">Coiled coil</keyword>
<keyword evidence="3" id="KW-0812">Transmembrane</keyword>
<dbReference type="Proteomes" id="UP000241808">
    <property type="component" value="Unassembled WGS sequence"/>
</dbReference>
<evidence type="ECO:0000313" key="4">
    <source>
        <dbReference type="EMBL" id="PTM51500.1"/>
    </source>
</evidence>
<keyword evidence="4" id="KW-0378">Hydrolase</keyword>
<dbReference type="Gene3D" id="3.40.570.10">
    <property type="entry name" value="Extracellular Endonuclease, subunit A"/>
    <property type="match status" value="1"/>
</dbReference>
<keyword evidence="3" id="KW-0472">Membrane</keyword>
<accession>A0A2T4YY70</accession>
<evidence type="ECO:0000256" key="2">
    <source>
        <dbReference type="SAM" id="MobiDB-lite"/>
    </source>
</evidence>
<protein>
    <submittedName>
        <fullName evidence="4">DNA/RNA endonuclease G (NUC1)</fullName>
    </submittedName>
</protein>
<proteinExistence type="predicted"/>
<reference evidence="4 5" key="1">
    <citation type="submission" date="2018-04" db="EMBL/GenBank/DDBJ databases">
        <title>Genomic Encyclopedia of Archaeal and Bacterial Type Strains, Phase II (KMG-II): from individual species to whole genera.</title>
        <authorList>
            <person name="Goeker M."/>
        </authorList>
    </citation>
    <scope>NUCLEOTIDE SEQUENCE [LARGE SCALE GENOMIC DNA]</scope>
    <source>
        <strain evidence="4 5">DSM 25521</strain>
    </source>
</reference>
<gene>
    <name evidence="4" type="ORF">C8P69_110168</name>
</gene>
<feature type="region of interest" description="Disordered" evidence="2">
    <location>
        <begin position="111"/>
        <end position="132"/>
    </location>
</feature>
<evidence type="ECO:0000256" key="1">
    <source>
        <dbReference type="SAM" id="Coils"/>
    </source>
</evidence>
<dbReference type="SUPFAM" id="SSF54060">
    <property type="entry name" value="His-Me finger endonucleases"/>
    <property type="match status" value="1"/>
</dbReference>
<dbReference type="AlphaFoldDB" id="A0A2T4YY70"/>
<feature type="coiled-coil region" evidence="1">
    <location>
        <begin position="246"/>
        <end position="287"/>
    </location>
</feature>
<dbReference type="InterPro" id="IPR044925">
    <property type="entry name" value="His-Me_finger_sf"/>
</dbReference>
<keyword evidence="5" id="KW-1185">Reference proteome</keyword>
<keyword evidence="4" id="KW-0255">Endonuclease</keyword>
<evidence type="ECO:0000313" key="5">
    <source>
        <dbReference type="Proteomes" id="UP000241808"/>
    </source>
</evidence>
<feature type="transmembrane region" description="Helical" evidence="3">
    <location>
        <begin position="198"/>
        <end position="218"/>
    </location>
</feature>
<feature type="region of interest" description="Disordered" evidence="2">
    <location>
        <begin position="783"/>
        <end position="815"/>
    </location>
</feature>
<organism evidence="4 5">
    <name type="scientific">Phreatobacter oligotrophus</name>
    <dbReference type="NCBI Taxonomy" id="1122261"/>
    <lineage>
        <taxon>Bacteria</taxon>
        <taxon>Pseudomonadati</taxon>
        <taxon>Pseudomonadota</taxon>
        <taxon>Alphaproteobacteria</taxon>
        <taxon>Hyphomicrobiales</taxon>
        <taxon>Phreatobacteraceae</taxon>
        <taxon>Phreatobacter</taxon>
    </lineage>
</organism>
<keyword evidence="3" id="KW-1133">Transmembrane helix</keyword>
<dbReference type="OrthoDB" id="8100751at2"/>
<evidence type="ECO:0000256" key="3">
    <source>
        <dbReference type="SAM" id="Phobius"/>
    </source>
</evidence>